<dbReference type="Pfam" id="PF00017">
    <property type="entry name" value="SH2"/>
    <property type="match status" value="1"/>
</dbReference>
<comment type="caution">
    <text evidence="10">The sequence shown here is derived from an EMBL/GenBank/DDBJ whole genome shotgun (WGS) entry which is preliminary data.</text>
</comment>
<evidence type="ECO:0000256" key="1">
    <source>
        <dbReference type="ARBA" id="ARBA00004906"/>
    </source>
</evidence>
<dbReference type="InterPro" id="IPR001496">
    <property type="entry name" value="SOCS_box"/>
</dbReference>
<organism evidence="10 11">
    <name type="scientific">Silurus meridionalis</name>
    <name type="common">Southern catfish</name>
    <name type="synonym">Silurus soldatovi meridionalis</name>
    <dbReference type="NCBI Taxonomy" id="175797"/>
    <lineage>
        <taxon>Eukaryota</taxon>
        <taxon>Metazoa</taxon>
        <taxon>Chordata</taxon>
        <taxon>Craniata</taxon>
        <taxon>Vertebrata</taxon>
        <taxon>Euteleostomi</taxon>
        <taxon>Actinopterygii</taxon>
        <taxon>Neopterygii</taxon>
        <taxon>Teleostei</taxon>
        <taxon>Ostariophysi</taxon>
        <taxon>Siluriformes</taxon>
        <taxon>Siluridae</taxon>
        <taxon>Silurus</taxon>
    </lineage>
</organism>
<dbReference type="InterPro" id="IPR022252">
    <property type="entry name" value="SOCS4/SOCS5_dom"/>
</dbReference>
<evidence type="ECO:0000256" key="4">
    <source>
        <dbReference type="ARBA" id="ARBA00022786"/>
    </source>
</evidence>
<dbReference type="SMART" id="SM00252">
    <property type="entry name" value="SH2"/>
    <property type="match status" value="1"/>
</dbReference>
<dbReference type="Proteomes" id="UP000606274">
    <property type="component" value="Unassembled WGS sequence"/>
</dbReference>
<sequence length="650" mass="73357">MRSLKSYTPAHIRLNPAFSILIGYSSTHAHASEILTNHNAGIPLRLVNPSLRRRGLSKTHVRNHQSEAANPEQPVIGQCPCFIIRLVPTREKWIRLFLVAFLSQTKKSRRENRKRAQKNCRFRCPHLMEKVGKVWSNLKRGCQSLLHPDGSSRGETQLQTDTFRQSVDQIQGESTQELASPPNSLLTHAVVSRRVNGSMVHRGHNCVADVPQILEITVEQDSEDLCAPLGARRDSYSRHAPWSGKKRHSCSTKAQSSLETTDRRSGRSRRRHLTNSSRDEPDPGVQRSLRQQLHETMGLCLPLRLSSRGTHSRMPKRKIQITELMLDTCPFPPGSDLARKWHLIKQHTAPVTASAVDCSTDSSGACASPEDEEERLRERRRLSIEEGVDPPPDAQIHTVEAISAPLATVYKLGPKLAPGMGEALGESRGATAADCDSEDEDTTTLCLQARRPKQRHNSAEGLLGGKQQGPWKVHTQIDYIHCLVPDLMQITALPCYWGVMDRYEAEALLDGRPEGTFLLRDSAQEDYLFSVSFRRYGRSLHARIEQWNHNFSFDAHDPCVFHAATVTALLEHYKDPSACMFFEPLLTLPLHRTFPFGLQSLARAVICRGTTYDGIAALPLPPALQDYLREYHYKQRVRVRWLERELLKAK</sequence>
<gene>
    <name evidence="10" type="ORF">HF521_020786</name>
</gene>
<comment type="pathway">
    <text evidence="1">Protein modification; protein ubiquitination.</text>
</comment>
<dbReference type="GO" id="GO:0046935">
    <property type="term" value="F:1-phosphatidylinositol-3-kinase regulator activity"/>
    <property type="evidence" value="ECO:0007669"/>
    <property type="project" value="TreeGrafter"/>
</dbReference>
<dbReference type="Pfam" id="PF12610">
    <property type="entry name" value="SOCS"/>
    <property type="match status" value="1"/>
</dbReference>
<feature type="domain" description="SH2" evidence="8">
    <location>
        <begin position="495"/>
        <end position="590"/>
    </location>
</feature>
<reference evidence="10" key="1">
    <citation type="submission" date="2020-08" db="EMBL/GenBank/DDBJ databases">
        <title>Chromosome-level assembly of Southern catfish (Silurus meridionalis) provides insights into visual adaptation to the nocturnal and benthic lifestyles.</title>
        <authorList>
            <person name="Zhang Y."/>
            <person name="Wang D."/>
            <person name="Peng Z."/>
        </authorList>
    </citation>
    <scope>NUCLEOTIDE SEQUENCE</scope>
    <source>
        <strain evidence="10">SWU-2019-XX</strain>
        <tissue evidence="10">Muscle</tissue>
    </source>
</reference>
<keyword evidence="4" id="KW-0833">Ubl conjugation pathway</keyword>
<keyword evidence="3" id="KW-0734">Signal transduction inhibitor</keyword>
<dbReference type="Pfam" id="PF07525">
    <property type="entry name" value="SOCS_box"/>
    <property type="match status" value="1"/>
</dbReference>
<dbReference type="InterPro" id="IPR000980">
    <property type="entry name" value="SH2"/>
</dbReference>
<feature type="domain" description="SOCS box" evidence="9">
    <location>
        <begin position="585"/>
        <end position="634"/>
    </location>
</feature>
<feature type="region of interest" description="Disordered" evidence="7">
    <location>
        <begin position="235"/>
        <end position="289"/>
    </location>
</feature>
<evidence type="ECO:0000313" key="10">
    <source>
        <dbReference type="EMBL" id="KAF7705500.1"/>
    </source>
</evidence>
<evidence type="ECO:0000259" key="9">
    <source>
        <dbReference type="PROSITE" id="PS50225"/>
    </source>
</evidence>
<proteinExistence type="predicted"/>
<evidence type="ECO:0000259" key="8">
    <source>
        <dbReference type="PROSITE" id="PS50001"/>
    </source>
</evidence>
<protein>
    <recommendedName>
        <fullName evidence="12">Suppressor of cytokine signaling 5</fullName>
    </recommendedName>
</protein>
<dbReference type="SMART" id="SM00969">
    <property type="entry name" value="SOCS_box"/>
    <property type="match status" value="1"/>
</dbReference>
<dbReference type="PROSITE" id="PS50225">
    <property type="entry name" value="SOCS"/>
    <property type="match status" value="1"/>
</dbReference>
<dbReference type="InterPro" id="IPR036860">
    <property type="entry name" value="SH2_dom_sf"/>
</dbReference>
<dbReference type="SUPFAM" id="SSF158235">
    <property type="entry name" value="SOCS box-like"/>
    <property type="match status" value="1"/>
</dbReference>
<accession>A0A8T0BJD5</accession>
<evidence type="ECO:0000256" key="7">
    <source>
        <dbReference type="SAM" id="MobiDB-lite"/>
    </source>
</evidence>
<keyword evidence="5 6" id="KW-0727">SH2 domain</keyword>
<dbReference type="GO" id="GO:0046854">
    <property type="term" value="P:phosphatidylinositol phosphate biosynthetic process"/>
    <property type="evidence" value="ECO:0007669"/>
    <property type="project" value="TreeGrafter"/>
</dbReference>
<evidence type="ECO:0000256" key="3">
    <source>
        <dbReference type="ARBA" id="ARBA00022700"/>
    </source>
</evidence>
<dbReference type="GO" id="GO:0035556">
    <property type="term" value="P:intracellular signal transduction"/>
    <property type="evidence" value="ECO:0007669"/>
    <property type="project" value="InterPro"/>
</dbReference>
<dbReference type="PROSITE" id="PS50001">
    <property type="entry name" value="SH2"/>
    <property type="match status" value="1"/>
</dbReference>
<evidence type="ECO:0000313" key="11">
    <source>
        <dbReference type="Proteomes" id="UP000606274"/>
    </source>
</evidence>
<evidence type="ECO:0000256" key="6">
    <source>
        <dbReference type="PROSITE-ProRule" id="PRU00191"/>
    </source>
</evidence>
<dbReference type="AlphaFoldDB" id="A0A8T0BJD5"/>
<dbReference type="FunFam" id="3.30.505.10:FF:000028">
    <property type="entry name" value="Suppressor of cytokine signaling 5"/>
    <property type="match status" value="1"/>
</dbReference>
<dbReference type="EMBL" id="JABFDY010000007">
    <property type="protein sequence ID" value="KAF7705500.1"/>
    <property type="molecule type" value="Genomic_DNA"/>
</dbReference>
<dbReference type="Gene3D" id="3.30.505.10">
    <property type="entry name" value="SH2 domain"/>
    <property type="match status" value="1"/>
</dbReference>
<dbReference type="PANTHER" id="PTHR10155:SF15">
    <property type="entry name" value="SUPPRESSOR OF CYTOKINE SIGNALING 5"/>
    <property type="match status" value="1"/>
</dbReference>
<evidence type="ECO:0000256" key="5">
    <source>
        <dbReference type="ARBA" id="ARBA00022999"/>
    </source>
</evidence>
<keyword evidence="2" id="KW-0341">Growth regulation</keyword>
<dbReference type="PANTHER" id="PTHR10155">
    <property type="entry name" value="PHOSPHATIDYLINOSITOL 3-KINASE REGULATORY SUBUNIT"/>
    <property type="match status" value="1"/>
</dbReference>
<dbReference type="GO" id="GO:0009968">
    <property type="term" value="P:negative regulation of signal transduction"/>
    <property type="evidence" value="ECO:0007669"/>
    <property type="project" value="UniProtKB-KW"/>
</dbReference>
<evidence type="ECO:0000256" key="2">
    <source>
        <dbReference type="ARBA" id="ARBA00022604"/>
    </source>
</evidence>
<dbReference type="SMART" id="SM00253">
    <property type="entry name" value="SOCS"/>
    <property type="match status" value="1"/>
</dbReference>
<name>A0A8T0BJD5_SILME</name>
<keyword evidence="11" id="KW-1185">Reference proteome</keyword>
<dbReference type="InterPro" id="IPR036036">
    <property type="entry name" value="SOCS_box-like_dom_sf"/>
</dbReference>
<evidence type="ECO:0008006" key="12">
    <source>
        <dbReference type="Google" id="ProtNLM"/>
    </source>
</evidence>
<dbReference type="SUPFAM" id="SSF55550">
    <property type="entry name" value="SH2 domain"/>
    <property type="match status" value="1"/>
</dbReference>
<dbReference type="GO" id="GO:0005942">
    <property type="term" value="C:phosphatidylinositol 3-kinase complex"/>
    <property type="evidence" value="ECO:0007669"/>
    <property type="project" value="TreeGrafter"/>
</dbReference>